<dbReference type="AlphaFoldDB" id="A0A8H7PWQ9"/>
<accession>A0A8H7PWQ9</accession>
<organism evidence="2 3">
    <name type="scientific">Umbelopsis vinacea</name>
    <dbReference type="NCBI Taxonomy" id="44442"/>
    <lineage>
        <taxon>Eukaryota</taxon>
        <taxon>Fungi</taxon>
        <taxon>Fungi incertae sedis</taxon>
        <taxon>Mucoromycota</taxon>
        <taxon>Mucoromycotina</taxon>
        <taxon>Umbelopsidomycetes</taxon>
        <taxon>Umbelopsidales</taxon>
        <taxon>Umbelopsidaceae</taxon>
        <taxon>Umbelopsis</taxon>
    </lineage>
</organism>
<dbReference type="OrthoDB" id="5876637at2759"/>
<evidence type="ECO:0000313" key="3">
    <source>
        <dbReference type="Proteomes" id="UP000612746"/>
    </source>
</evidence>
<dbReference type="GO" id="GO:0005634">
    <property type="term" value="C:nucleus"/>
    <property type="evidence" value="ECO:0007669"/>
    <property type="project" value="TreeGrafter"/>
</dbReference>
<feature type="compositionally biased region" description="Basic and acidic residues" evidence="1">
    <location>
        <begin position="112"/>
        <end position="143"/>
    </location>
</feature>
<name>A0A8H7PWQ9_9FUNG</name>
<reference evidence="2" key="1">
    <citation type="submission" date="2020-12" db="EMBL/GenBank/DDBJ databases">
        <title>Metabolic potential, ecology and presence of endohyphal bacteria is reflected in genomic diversity of Mucoromycotina.</title>
        <authorList>
            <person name="Muszewska A."/>
            <person name="Okrasinska A."/>
            <person name="Steczkiewicz K."/>
            <person name="Drgas O."/>
            <person name="Orlowska M."/>
            <person name="Perlinska-Lenart U."/>
            <person name="Aleksandrzak-Piekarczyk T."/>
            <person name="Szatraj K."/>
            <person name="Zielenkiewicz U."/>
            <person name="Pilsyk S."/>
            <person name="Malc E."/>
            <person name="Mieczkowski P."/>
            <person name="Kruszewska J.S."/>
            <person name="Biernat P."/>
            <person name="Pawlowska J."/>
        </authorList>
    </citation>
    <scope>NUCLEOTIDE SEQUENCE</scope>
    <source>
        <strain evidence="2">WA0000051536</strain>
    </source>
</reference>
<evidence type="ECO:0000256" key="1">
    <source>
        <dbReference type="SAM" id="MobiDB-lite"/>
    </source>
</evidence>
<comment type="caution">
    <text evidence="2">The sequence shown here is derived from an EMBL/GenBank/DDBJ whole genome shotgun (WGS) entry which is preliminary data.</text>
</comment>
<dbReference type="InterPro" id="IPR026680">
    <property type="entry name" value="CCDC137"/>
</dbReference>
<feature type="compositionally biased region" description="Basic and acidic residues" evidence="1">
    <location>
        <begin position="95"/>
        <end position="104"/>
    </location>
</feature>
<gene>
    <name evidence="2" type="ORF">INT44_008512</name>
</gene>
<protein>
    <submittedName>
        <fullName evidence="2">Uncharacterized protein</fullName>
    </submittedName>
</protein>
<feature type="compositionally biased region" description="Basic and acidic residues" evidence="1">
    <location>
        <begin position="73"/>
        <end position="88"/>
    </location>
</feature>
<evidence type="ECO:0000313" key="2">
    <source>
        <dbReference type="EMBL" id="KAG2181697.1"/>
    </source>
</evidence>
<keyword evidence="3" id="KW-1185">Reference proteome</keyword>
<dbReference type="PANTHER" id="PTHR21838:SF2">
    <property type="entry name" value="COILED-COIL DOMAIN-CONTAINING PROTEIN 137"/>
    <property type="match status" value="1"/>
</dbReference>
<dbReference type="PANTHER" id="PTHR21838">
    <property type="entry name" value="COILED-COIL DOMAIN-CONTAINING PROTEIN 137"/>
    <property type="match status" value="1"/>
</dbReference>
<dbReference type="Proteomes" id="UP000612746">
    <property type="component" value="Unassembled WGS sequence"/>
</dbReference>
<dbReference type="EMBL" id="JAEPRA010000008">
    <property type="protein sequence ID" value="KAG2181697.1"/>
    <property type="molecule type" value="Genomic_DNA"/>
</dbReference>
<feature type="region of interest" description="Disordered" evidence="1">
    <location>
        <begin position="1"/>
        <end position="186"/>
    </location>
</feature>
<proteinExistence type="predicted"/>
<sequence length="240" mass="27493">MPHKRAKASVRNATKDKRLDLPATSDKFSDTPGAFKRLMQAKEYAQKKAQEKKAQKEEGGKESTERNVPQIRPGERMKAFSQRVETEMRGTFLKSVRESKPVTDRKRKYRDNKKERERAKKQSKLDDRTDDWGKLRDDVKFGEVADAPPILKSIPKARGAAKKALEAKSAEAMKSTQKQDGYQSEEDENMKMLKASHKRKLNNLSLASRKALDVERERAIKLYRMKKAQKMQDSGLTPLG</sequence>
<feature type="compositionally biased region" description="Basic and acidic residues" evidence="1">
    <location>
        <begin position="44"/>
        <end position="65"/>
    </location>
</feature>